<dbReference type="RefSeq" id="WP_380637263.1">
    <property type="nucleotide sequence ID" value="NZ_JBHSQO010000015.1"/>
</dbReference>
<keyword evidence="2 3" id="KW-0378">Hydrolase</keyword>
<name>A0ABW1P753_9PSEU</name>
<dbReference type="PANTHER" id="PTHR11559">
    <property type="entry name" value="CARBOXYLESTERASE"/>
    <property type="match status" value="1"/>
</dbReference>
<comment type="caution">
    <text evidence="5">The sequence shown here is derived from an EMBL/GenBank/DDBJ whole genome shotgun (WGS) entry which is preliminary data.</text>
</comment>
<dbReference type="EC" id="3.1.1.-" evidence="3"/>
<evidence type="ECO:0000256" key="3">
    <source>
        <dbReference type="RuleBase" id="RU361235"/>
    </source>
</evidence>
<dbReference type="SUPFAM" id="SSF53474">
    <property type="entry name" value="alpha/beta-Hydrolases"/>
    <property type="match status" value="1"/>
</dbReference>
<accession>A0ABW1P753</accession>
<dbReference type="PROSITE" id="PS00122">
    <property type="entry name" value="CARBOXYLESTERASE_B_1"/>
    <property type="match status" value="1"/>
</dbReference>
<dbReference type="Proteomes" id="UP001596220">
    <property type="component" value="Unassembled WGS sequence"/>
</dbReference>
<protein>
    <recommendedName>
        <fullName evidence="3">Carboxylic ester hydrolase</fullName>
        <ecNumber evidence="3">3.1.1.-</ecNumber>
    </recommendedName>
</protein>
<dbReference type="Gene3D" id="3.40.50.1820">
    <property type="entry name" value="alpha/beta hydrolase"/>
    <property type="match status" value="1"/>
</dbReference>
<dbReference type="EMBL" id="JBHSQO010000015">
    <property type="protein sequence ID" value="MFC6091061.1"/>
    <property type="molecule type" value="Genomic_DNA"/>
</dbReference>
<dbReference type="InterPro" id="IPR019826">
    <property type="entry name" value="Carboxylesterase_B_AS"/>
</dbReference>
<reference evidence="6" key="1">
    <citation type="journal article" date="2019" name="Int. J. Syst. Evol. Microbiol.">
        <title>The Global Catalogue of Microorganisms (GCM) 10K type strain sequencing project: providing services to taxonomists for standard genome sequencing and annotation.</title>
        <authorList>
            <consortium name="The Broad Institute Genomics Platform"/>
            <consortium name="The Broad Institute Genome Sequencing Center for Infectious Disease"/>
            <person name="Wu L."/>
            <person name="Ma J."/>
        </authorList>
    </citation>
    <scope>NUCLEOTIDE SEQUENCE [LARGE SCALE GENOMIC DNA]</scope>
    <source>
        <strain evidence="6">CGMCC 4.7246</strain>
    </source>
</reference>
<organism evidence="5 6">
    <name type="scientific">Saccharothrix lopnurensis</name>
    <dbReference type="NCBI Taxonomy" id="1670621"/>
    <lineage>
        <taxon>Bacteria</taxon>
        <taxon>Bacillati</taxon>
        <taxon>Actinomycetota</taxon>
        <taxon>Actinomycetes</taxon>
        <taxon>Pseudonocardiales</taxon>
        <taxon>Pseudonocardiaceae</taxon>
        <taxon>Saccharothrix</taxon>
    </lineage>
</organism>
<sequence>MTRRGRFRGRSVDRAVEAFLGIRYAEPPFGPRRFAEPVPVDVPASGPPVDCLGFGPIAPQAALLPGTPLWRPGQEDVLTLNVWAPPTSPSPRPVLFFLHGGAYTFGSSAQPDFDGAALARAGLVVVTCNYRVGFEGFGHVPGRPDNRGLLDQRAALRWVRDHIGAFGGDPDDITVAGHSAGATSALFLAAAEPVRRVIAHSPPHRVYGQGFARGVARWVDTTTPESTVLSAARLAAAQRTGPLSHDPVLFGPVADRLPTVPPHVDLLLAHTDVEYRLFAELGGFRVARTDAGLTRFGRDWGIPDHVVDAYRGLPDAHTLLAGDFLFVEPVNRLFETHPRARLARFTRPPAWHNADLPFCFGNLGGADFLIGGPAGPDEHALSRRVLASWVSFCATGDPGWRGVHHWGPPTEPRRAPWRGVALDPVFPHPPVPPT</sequence>
<keyword evidence="6" id="KW-1185">Reference proteome</keyword>
<dbReference type="Pfam" id="PF00135">
    <property type="entry name" value="COesterase"/>
    <property type="match status" value="1"/>
</dbReference>
<gene>
    <name evidence="5" type="ORF">ACFP3R_17415</name>
</gene>
<evidence type="ECO:0000256" key="1">
    <source>
        <dbReference type="ARBA" id="ARBA00005964"/>
    </source>
</evidence>
<evidence type="ECO:0000259" key="4">
    <source>
        <dbReference type="Pfam" id="PF00135"/>
    </source>
</evidence>
<feature type="domain" description="Carboxylesterase type B" evidence="4">
    <location>
        <begin position="2"/>
        <end position="195"/>
    </location>
</feature>
<dbReference type="InterPro" id="IPR002018">
    <property type="entry name" value="CarbesteraseB"/>
</dbReference>
<dbReference type="InterPro" id="IPR050309">
    <property type="entry name" value="Type-B_Carboxylest/Lipase"/>
</dbReference>
<dbReference type="InterPro" id="IPR029058">
    <property type="entry name" value="AB_hydrolase_fold"/>
</dbReference>
<evidence type="ECO:0000313" key="6">
    <source>
        <dbReference type="Proteomes" id="UP001596220"/>
    </source>
</evidence>
<evidence type="ECO:0000313" key="5">
    <source>
        <dbReference type="EMBL" id="MFC6091061.1"/>
    </source>
</evidence>
<comment type="similarity">
    <text evidence="1 3">Belongs to the type-B carboxylesterase/lipase family.</text>
</comment>
<evidence type="ECO:0000256" key="2">
    <source>
        <dbReference type="ARBA" id="ARBA00022801"/>
    </source>
</evidence>
<proteinExistence type="inferred from homology"/>